<keyword evidence="1" id="KW-1133">Transmembrane helix</keyword>
<dbReference type="EMBL" id="MLJW01001611">
    <property type="protein sequence ID" value="OIQ77456.1"/>
    <property type="molecule type" value="Genomic_DNA"/>
</dbReference>
<proteinExistence type="predicted"/>
<sequence length="53" mass="5902">MRKIGFKALTAILTIGRCSKNHVDWTLAIAIFSTIVTIGLIALYVLQDRADLR</sequence>
<name>A0A1J5Q2D3_9ZZZZ</name>
<evidence type="ECO:0000256" key="1">
    <source>
        <dbReference type="SAM" id="Phobius"/>
    </source>
</evidence>
<keyword evidence="1" id="KW-0812">Transmembrane</keyword>
<organism evidence="2">
    <name type="scientific">mine drainage metagenome</name>
    <dbReference type="NCBI Taxonomy" id="410659"/>
    <lineage>
        <taxon>unclassified sequences</taxon>
        <taxon>metagenomes</taxon>
        <taxon>ecological metagenomes</taxon>
    </lineage>
</organism>
<feature type="transmembrane region" description="Helical" evidence="1">
    <location>
        <begin position="28"/>
        <end position="46"/>
    </location>
</feature>
<protein>
    <submittedName>
        <fullName evidence="2">Uncharacterized protein</fullName>
    </submittedName>
</protein>
<keyword evidence="1" id="KW-0472">Membrane</keyword>
<gene>
    <name evidence="2" type="ORF">GALL_408480</name>
</gene>
<reference evidence="2" key="1">
    <citation type="submission" date="2016-10" db="EMBL/GenBank/DDBJ databases">
        <title>Sequence of Gallionella enrichment culture.</title>
        <authorList>
            <person name="Poehlein A."/>
            <person name="Muehling M."/>
            <person name="Daniel R."/>
        </authorList>
    </citation>
    <scope>NUCLEOTIDE SEQUENCE</scope>
</reference>
<dbReference type="AlphaFoldDB" id="A0A1J5Q2D3"/>
<comment type="caution">
    <text evidence="2">The sequence shown here is derived from an EMBL/GenBank/DDBJ whole genome shotgun (WGS) entry which is preliminary data.</text>
</comment>
<evidence type="ECO:0000313" key="2">
    <source>
        <dbReference type="EMBL" id="OIQ77456.1"/>
    </source>
</evidence>
<accession>A0A1J5Q2D3</accession>